<organism evidence="1 2">
    <name type="scientific">Microbacterium allomyrinae</name>
    <dbReference type="NCBI Taxonomy" id="2830666"/>
    <lineage>
        <taxon>Bacteria</taxon>
        <taxon>Bacillati</taxon>
        <taxon>Actinomycetota</taxon>
        <taxon>Actinomycetes</taxon>
        <taxon>Micrococcales</taxon>
        <taxon>Microbacteriaceae</taxon>
        <taxon>Microbacterium</taxon>
    </lineage>
</organism>
<comment type="caution">
    <text evidence="1">The sequence shown here is derived from an EMBL/GenBank/DDBJ whole genome shotgun (WGS) entry which is preliminary data.</text>
</comment>
<dbReference type="EMBL" id="JAGTTN010000001">
    <property type="protein sequence ID" value="MCC2031073.1"/>
    <property type="molecule type" value="Genomic_DNA"/>
</dbReference>
<proteinExistence type="predicted"/>
<protein>
    <submittedName>
        <fullName evidence="1">Uncharacterized protein</fullName>
    </submittedName>
</protein>
<evidence type="ECO:0000313" key="2">
    <source>
        <dbReference type="Proteomes" id="UP001139354"/>
    </source>
</evidence>
<dbReference type="RefSeq" id="WP_229382948.1">
    <property type="nucleotide sequence ID" value="NZ_JAGTTN010000001.1"/>
</dbReference>
<accession>A0A9X1LSY9</accession>
<evidence type="ECO:0000313" key="1">
    <source>
        <dbReference type="EMBL" id="MCC2031073.1"/>
    </source>
</evidence>
<keyword evidence="2" id="KW-1185">Reference proteome</keyword>
<dbReference type="AlphaFoldDB" id="A0A9X1LSY9"/>
<dbReference type="Proteomes" id="UP001139354">
    <property type="component" value="Unassembled WGS sequence"/>
</dbReference>
<sequence>MSNTAAPTTTLAQTLPSPADFAARPARAHQNDLDDTPFADAVVSGTLPGAGVAV</sequence>
<gene>
    <name evidence="1" type="ORF">KEC57_02640</name>
</gene>
<reference evidence="1" key="1">
    <citation type="submission" date="2021-04" db="EMBL/GenBank/DDBJ databases">
        <title>Microbacterium tenobrionis sp. nov. and Microbacterium allomyrinae sp. nov., isolated from larvae of Tenobrio molitor and Allomyrina dichotoma, respectively.</title>
        <authorList>
            <person name="Lee S.D."/>
        </authorList>
    </citation>
    <scope>NUCLEOTIDE SEQUENCE</scope>
    <source>
        <strain evidence="1">BWT-G7</strain>
    </source>
</reference>
<name>A0A9X1LSY9_9MICO</name>